<dbReference type="PROSITE" id="PS00109">
    <property type="entry name" value="PROTEIN_KINASE_TYR"/>
    <property type="match status" value="1"/>
</dbReference>
<proteinExistence type="predicted"/>
<dbReference type="Proteomes" id="UP001652623">
    <property type="component" value="Chromosome 3"/>
</dbReference>
<gene>
    <name evidence="3" type="primary">LOC132803183</name>
</gene>
<name>A0ABM4A3Y2_ZIZJJ</name>
<accession>A0ABM4A3Y2</accession>
<dbReference type="PANTHER" id="PTHR48008">
    <property type="entry name" value="LEUCINE-RICH REPEAT RECEPTOR-LIKE PROTEIN KINASE IMK3-RELATED"/>
    <property type="match status" value="1"/>
</dbReference>
<dbReference type="InterPro" id="IPR008266">
    <property type="entry name" value="Tyr_kinase_AS"/>
</dbReference>
<feature type="domain" description="Protein kinase" evidence="1">
    <location>
        <begin position="1"/>
        <end position="266"/>
    </location>
</feature>
<evidence type="ECO:0000259" key="1">
    <source>
        <dbReference type="PROSITE" id="PS50011"/>
    </source>
</evidence>
<reference evidence="3" key="1">
    <citation type="submission" date="2025-08" db="UniProtKB">
        <authorList>
            <consortium name="RefSeq"/>
        </authorList>
    </citation>
    <scope>IDENTIFICATION</scope>
    <source>
        <tissue evidence="3">Seedling</tissue>
    </source>
</reference>
<evidence type="ECO:0000313" key="3">
    <source>
        <dbReference type="RefSeq" id="XP_060671439.1"/>
    </source>
</evidence>
<protein>
    <submittedName>
        <fullName evidence="3">Probable LRR receptor-like serine/threonine-protein kinase At3g47570</fullName>
    </submittedName>
</protein>
<evidence type="ECO:0000313" key="2">
    <source>
        <dbReference type="Proteomes" id="UP001652623"/>
    </source>
</evidence>
<keyword evidence="2" id="KW-1185">Reference proteome</keyword>
<sequence>MSDGEIVAVKVFDLEVEGAITSFDRECQVLRNVRHNNLVKIISSCSNLDFRALILQYMPNGSLEKWLYNQGQNSLDILKLMDIMIDVASGMEYLHHGYSEPIVHCDLRPSNVLLDEDMVARVGDFGIAKFLAKYKCMTRTTTLGTTGYIAPELGLQGRISTKVDVYSYGIMLMETFTKRNPRNEMFVGGLSLRQWVISSYPHRVMEIMDTGIWTGHEEATRATMDSLTRWSSIMELALQCSNDIPEERLNMTVIVVKLKKMKHNMKVKRCVYGTRGMAISSLDVGKIVRAALMKKSNGAYFPEELISFLFLFTFNYVVGIPNYTCPELLAGIPYGFKSDFWSLGCCMYELAAHRPAFKDLLRNLSLAIEATKFFIDIEHACSANV</sequence>
<dbReference type="InterPro" id="IPR052451">
    <property type="entry name" value="Ser/Thr_kinase-like"/>
</dbReference>
<dbReference type="InterPro" id="IPR000719">
    <property type="entry name" value="Prot_kinase_dom"/>
</dbReference>
<dbReference type="Gene3D" id="1.10.510.10">
    <property type="entry name" value="Transferase(Phosphotransferase) domain 1"/>
    <property type="match status" value="2"/>
</dbReference>
<dbReference type="SUPFAM" id="SSF56112">
    <property type="entry name" value="Protein kinase-like (PK-like)"/>
    <property type="match status" value="2"/>
</dbReference>
<dbReference type="PROSITE" id="PS50011">
    <property type="entry name" value="PROTEIN_KINASE_DOM"/>
    <property type="match status" value="1"/>
</dbReference>
<dbReference type="InterPro" id="IPR011009">
    <property type="entry name" value="Kinase-like_dom_sf"/>
</dbReference>
<dbReference type="RefSeq" id="XP_060671439.1">
    <property type="nucleotide sequence ID" value="XM_060815456.1"/>
</dbReference>
<dbReference type="PANTHER" id="PTHR48008:SF14">
    <property type="entry name" value="PROTEIN KINASE DOMAIN-CONTAINING PROTEIN"/>
    <property type="match status" value="1"/>
</dbReference>
<dbReference type="Gene3D" id="3.30.200.20">
    <property type="entry name" value="Phosphorylase Kinase, domain 1"/>
    <property type="match status" value="1"/>
</dbReference>
<dbReference type="Pfam" id="PF00069">
    <property type="entry name" value="Pkinase"/>
    <property type="match status" value="2"/>
</dbReference>
<dbReference type="GeneID" id="132803183"/>
<organism evidence="2 3">
    <name type="scientific">Ziziphus jujuba</name>
    <name type="common">Chinese jujube</name>
    <name type="synonym">Ziziphus sativa</name>
    <dbReference type="NCBI Taxonomy" id="326968"/>
    <lineage>
        <taxon>Eukaryota</taxon>
        <taxon>Viridiplantae</taxon>
        <taxon>Streptophyta</taxon>
        <taxon>Embryophyta</taxon>
        <taxon>Tracheophyta</taxon>
        <taxon>Spermatophyta</taxon>
        <taxon>Magnoliopsida</taxon>
        <taxon>eudicotyledons</taxon>
        <taxon>Gunneridae</taxon>
        <taxon>Pentapetalae</taxon>
        <taxon>rosids</taxon>
        <taxon>fabids</taxon>
        <taxon>Rosales</taxon>
        <taxon>Rhamnaceae</taxon>
        <taxon>Paliureae</taxon>
        <taxon>Ziziphus</taxon>
    </lineage>
</organism>